<protein>
    <submittedName>
        <fullName evidence="2">Uncharacterized protein</fullName>
    </submittedName>
</protein>
<evidence type="ECO:0000313" key="3">
    <source>
        <dbReference type="Proteomes" id="UP000019439"/>
    </source>
</evidence>
<sequence length="75" mass="8145">MSGDIEHSGGQSSSNGVVVDNHNHGGILRGSDYTEGLNDNFVNVHLPQSKWHVNLYLNGYKLTHGLADEATLLGW</sequence>
<dbReference type="Proteomes" id="UP000019439">
    <property type="component" value="Chromosome"/>
</dbReference>
<evidence type="ECO:0000256" key="1">
    <source>
        <dbReference type="SAM" id="MobiDB-lite"/>
    </source>
</evidence>
<evidence type="ECO:0000313" key="2">
    <source>
        <dbReference type="EMBL" id="AHK21895.1"/>
    </source>
</evidence>
<proteinExistence type="predicted"/>
<reference evidence="2 3" key="1">
    <citation type="journal article" date="2014" name="Genome Announc.">
        <title>Genome Sequence of Yersinia similis Y228T, a Member of the Yersinia pseudotuberculosis Complex.</title>
        <authorList>
            <person name="Sprague L.D."/>
            <person name="Neubauer H."/>
        </authorList>
    </citation>
    <scope>NUCLEOTIDE SEQUENCE [LARGE SCALE GENOMIC DNA]</scope>
    <source>
        <strain evidence="2 3">228</strain>
    </source>
</reference>
<feature type="compositionally biased region" description="Low complexity" evidence="1">
    <location>
        <begin position="8"/>
        <end position="19"/>
    </location>
</feature>
<keyword evidence="3" id="KW-1185">Reference proteome</keyword>
<gene>
    <name evidence="2" type="ORF">BF17_02890</name>
</gene>
<organism evidence="2 3">
    <name type="scientific">Yersinia similis</name>
    <dbReference type="NCBI Taxonomy" id="367190"/>
    <lineage>
        <taxon>Bacteria</taxon>
        <taxon>Pseudomonadati</taxon>
        <taxon>Pseudomonadota</taxon>
        <taxon>Gammaproteobacteria</taxon>
        <taxon>Enterobacterales</taxon>
        <taxon>Yersiniaceae</taxon>
        <taxon>Yersinia</taxon>
    </lineage>
</organism>
<dbReference type="EMBL" id="CP007230">
    <property type="protein sequence ID" value="AHK21895.1"/>
    <property type="molecule type" value="Genomic_DNA"/>
</dbReference>
<feature type="region of interest" description="Disordered" evidence="1">
    <location>
        <begin position="1"/>
        <end position="21"/>
    </location>
</feature>
<accession>A0ABM5Q4E3</accession>
<name>A0ABM5Q4E3_9GAMM</name>